<organism evidence="1 2">
    <name type="scientific">Platanthera zijinensis</name>
    <dbReference type="NCBI Taxonomy" id="2320716"/>
    <lineage>
        <taxon>Eukaryota</taxon>
        <taxon>Viridiplantae</taxon>
        <taxon>Streptophyta</taxon>
        <taxon>Embryophyta</taxon>
        <taxon>Tracheophyta</taxon>
        <taxon>Spermatophyta</taxon>
        <taxon>Magnoliopsida</taxon>
        <taxon>Liliopsida</taxon>
        <taxon>Asparagales</taxon>
        <taxon>Orchidaceae</taxon>
        <taxon>Orchidoideae</taxon>
        <taxon>Orchideae</taxon>
        <taxon>Orchidinae</taxon>
        <taxon>Platanthera</taxon>
    </lineage>
</organism>
<dbReference type="Proteomes" id="UP001418222">
    <property type="component" value="Unassembled WGS sequence"/>
</dbReference>
<evidence type="ECO:0000313" key="2">
    <source>
        <dbReference type="Proteomes" id="UP001418222"/>
    </source>
</evidence>
<dbReference type="AlphaFoldDB" id="A0AAP0FZV2"/>
<keyword evidence="2" id="KW-1185">Reference proteome</keyword>
<protein>
    <submittedName>
        <fullName evidence="1">Uncharacterized protein</fullName>
    </submittedName>
</protein>
<comment type="caution">
    <text evidence="1">The sequence shown here is derived from an EMBL/GenBank/DDBJ whole genome shotgun (WGS) entry which is preliminary data.</text>
</comment>
<dbReference type="Gene3D" id="6.10.140.1230">
    <property type="match status" value="1"/>
</dbReference>
<sequence>MEPKIGLRRWFLLAIYRRPEAAPQPGNIPKLFPVDLSMREGEEEDLNSGLDAGGLTGIHGGGGGGGDFSFGGSATARTVGHLSKSVEVMKLVSNLMKAPEVATTMQEFSKEMTNVSLENVPPLIGKKCNSKSAAYRIQNSWALTSNHSGFKRTFPRLQVSHGNVQPLVGKIISRATTFVFSRKPRSAPFLLKNSQEGRCVQNTDSARILKRSERHPFIFLLKQFSPNRNQKFLHPYSPS</sequence>
<proteinExistence type="predicted"/>
<name>A0AAP0FZV2_9ASPA</name>
<reference evidence="1 2" key="1">
    <citation type="journal article" date="2022" name="Nat. Plants">
        <title>Genomes of leafy and leafless Platanthera orchids illuminate the evolution of mycoheterotrophy.</title>
        <authorList>
            <person name="Li M.H."/>
            <person name="Liu K.W."/>
            <person name="Li Z."/>
            <person name="Lu H.C."/>
            <person name="Ye Q.L."/>
            <person name="Zhang D."/>
            <person name="Wang J.Y."/>
            <person name="Li Y.F."/>
            <person name="Zhong Z.M."/>
            <person name="Liu X."/>
            <person name="Yu X."/>
            <person name="Liu D.K."/>
            <person name="Tu X.D."/>
            <person name="Liu B."/>
            <person name="Hao Y."/>
            <person name="Liao X.Y."/>
            <person name="Jiang Y.T."/>
            <person name="Sun W.H."/>
            <person name="Chen J."/>
            <person name="Chen Y.Q."/>
            <person name="Ai Y."/>
            <person name="Zhai J.W."/>
            <person name="Wu S.S."/>
            <person name="Zhou Z."/>
            <person name="Hsiao Y.Y."/>
            <person name="Wu W.L."/>
            <person name="Chen Y.Y."/>
            <person name="Lin Y.F."/>
            <person name="Hsu J.L."/>
            <person name="Li C.Y."/>
            <person name="Wang Z.W."/>
            <person name="Zhao X."/>
            <person name="Zhong W.Y."/>
            <person name="Ma X.K."/>
            <person name="Ma L."/>
            <person name="Huang J."/>
            <person name="Chen G.Z."/>
            <person name="Huang M.Z."/>
            <person name="Huang L."/>
            <person name="Peng D.H."/>
            <person name="Luo Y.B."/>
            <person name="Zou S.Q."/>
            <person name="Chen S.P."/>
            <person name="Lan S."/>
            <person name="Tsai W.C."/>
            <person name="Van de Peer Y."/>
            <person name="Liu Z.J."/>
        </authorList>
    </citation>
    <scope>NUCLEOTIDE SEQUENCE [LARGE SCALE GENOMIC DNA]</scope>
    <source>
        <strain evidence="1">Lor287</strain>
    </source>
</reference>
<gene>
    <name evidence="1" type="ORF">KSP39_PZI017778</name>
</gene>
<accession>A0AAP0FZV2</accession>
<evidence type="ECO:0000313" key="1">
    <source>
        <dbReference type="EMBL" id="KAK8928348.1"/>
    </source>
</evidence>
<dbReference type="EMBL" id="JBBWWQ010000015">
    <property type="protein sequence ID" value="KAK8928348.1"/>
    <property type="molecule type" value="Genomic_DNA"/>
</dbReference>